<evidence type="ECO:0000313" key="2">
    <source>
        <dbReference type="EMBL" id="PSK85259.1"/>
    </source>
</evidence>
<dbReference type="OrthoDB" id="661150at2"/>
<gene>
    <name evidence="2" type="ORF">CLV93_101211</name>
    <name evidence="1" type="ORF">JCM18694_01270</name>
</gene>
<dbReference type="Proteomes" id="UP000240621">
    <property type="component" value="Unassembled WGS sequence"/>
</dbReference>
<keyword evidence="4" id="KW-1185">Reference proteome</keyword>
<proteinExistence type="predicted"/>
<dbReference type="AlphaFoldDB" id="A0A2P8CJW2"/>
<name>A0A2P8CJW2_9BACT</name>
<organism evidence="2 3">
    <name type="scientific">Prolixibacter denitrificans</name>
    <dbReference type="NCBI Taxonomy" id="1541063"/>
    <lineage>
        <taxon>Bacteria</taxon>
        <taxon>Pseudomonadati</taxon>
        <taxon>Bacteroidota</taxon>
        <taxon>Bacteroidia</taxon>
        <taxon>Marinilabiliales</taxon>
        <taxon>Prolixibacteraceae</taxon>
        <taxon>Prolixibacter</taxon>
    </lineage>
</organism>
<reference evidence="1 4" key="2">
    <citation type="submission" date="2019-10" db="EMBL/GenBank/DDBJ databases">
        <title>Prolixibacter strains distinguished by the presence of nitrate reductase genes were adept at nitrate-dependent anaerobic corrosion of metallic iron and carbon steel.</title>
        <authorList>
            <person name="Iino T."/>
            <person name="Shono N."/>
            <person name="Ito K."/>
            <person name="Nakamura R."/>
            <person name="Sueoka K."/>
            <person name="Harayama S."/>
            <person name="Ohkuma M."/>
        </authorList>
    </citation>
    <scope>NUCLEOTIDE SEQUENCE [LARGE SCALE GENOMIC DNA]</scope>
    <source>
        <strain evidence="1 4">MIC1-1</strain>
    </source>
</reference>
<evidence type="ECO:0008006" key="5">
    <source>
        <dbReference type="Google" id="ProtNLM"/>
    </source>
</evidence>
<dbReference type="EMBL" id="BLAU01000001">
    <property type="protein sequence ID" value="GET19881.1"/>
    <property type="molecule type" value="Genomic_DNA"/>
</dbReference>
<evidence type="ECO:0000313" key="4">
    <source>
        <dbReference type="Proteomes" id="UP000396862"/>
    </source>
</evidence>
<dbReference type="EMBL" id="PYGC01000001">
    <property type="protein sequence ID" value="PSK85259.1"/>
    <property type="molecule type" value="Genomic_DNA"/>
</dbReference>
<sequence>MNDFEKKHINNALRNASLIGRLYDDLVKKMARLLSQYKPTGAKSVWDGNKALERKLDQLLQSFGVTLTGHLKEMIEKDWELAEQKNDELVKNLLKGSTVTVAGVVVYDLFNRKRPGKSVRVILKSIKNLFKRKKSDVKLSDVMAAPRRREALLQFLNRKEGGMGLSERVWKLTKLNKSMIEELLHNNIIQGGSAAQNATHLKKYLNNPDMYFRRVRNKKTGKLELSARAKEFHPGRGVYRSSYQNALRLAQTETNMGYRMADHNRWKNNPTVVGFEVKTSHNHPTEDMCDDLKGEYPKDFIFTGWHPKCICYAVPVMLSDKEFESHEDAILTGQEPKINSKNRVRSVPAGFNRWIKSKAKASKGWKNQPYFIRDNFKGGKIEGGLRL</sequence>
<reference evidence="2 3" key="1">
    <citation type="submission" date="2018-03" db="EMBL/GenBank/DDBJ databases">
        <title>Genomic Encyclopedia of Archaeal and Bacterial Type Strains, Phase II (KMG-II): from individual species to whole genera.</title>
        <authorList>
            <person name="Goeker M."/>
        </authorList>
    </citation>
    <scope>NUCLEOTIDE SEQUENCE [LARGE SCALE GENOMIC DNA]</scope>
    <source>
        <strain evidence="2 3">DSM 27267</strain>
    </source>
</reference>
<comment type="caution">
    <text evidence="2">The sequence shown here is derived from an EMBL/GenBank/DDBJ whole genome shotgun (WGS) entry which is preliminary data.</text>
</comment>
<evidence type="ECO:0000313" key="1">
    <source>
        <dbReference type="EMBL" id="GET19881.1"/>
    </source>
</evidence>
<dbReference type="Proteomes" id="UP000396862">
    <property type="component" value="Unassembled WGS sequence"/>
</dbReference>
<dbReference type="RefSeq" id="WP_106540316.1">
    <property type="nucleotide sequence ID" value="NZ_BLAU01000001.1"/>
</dbReference>
<protein>
    <recommendedName>
        <fullName evidence="5">Phage Mu protein F like protein</fullName>
    </recommendedName>
</protein>
<accession>A0A2P8CJW2</accession>
<evidence type="ECO:0000313" key="3">
    <source>
        <dbReference type="Proteomes" id="UP000240621"/>
    </source>
</evidence>